<evidence type="ECO:0000313" key="1">
    <source>
        <dbReference type="EMBL" id="KAG0428912.1"/>
    </source>
</evidence>
<sequence length="358" mass="39529">MVREIYCLTVGRSGGSALSFTVPSPTIREPADRALPVPSSSSSLLGPGGPVSGTLVATFPTSFTPPRRARRRQSAAAAAPARQLCSRLGGSEARALAYGSPCGGSESRPRDRIKEHEDTIEADFNRDFIDGYLRMVKKHQHDPDSAFHERHLLGNTAELFLGAASNAPSLIHWLLLVCAQNPDRVQVRIQKEVDDVVGRHRQPTWEDRKAMPFTMASVLEITRWKVMIPIGMPRGVQEDTSIGEYLIPKGTMVLANVMGVHRDPELWANPDDFDPTRFLTADGTELSKKPEYHIAFSLGKRNCPGEMLGNVQMFLYLATLLQKFSVLPVEGRTLPDLGCLMTTCSHPSVKELRFVSRQ</sequence>
<dbReference type="Proteomes" id="UP000805193">
    <property type="component" value="Unassembled WGS sequence"/>
</dbReference>
<name>A0AC60Q5J8_IXOPE</name>
<proteinExistence type="predicted"/>
<keyword evidence="2" id="KW-1185">Reference proteome</keyword>
<reference evidence="1 2" key="1">
    <citation type="journal article" date="2020" name="Cell">
        <title>Large-Scale Comparative Analyses of Tick Genomes Elucidate Their Genetic Diversity and Vector Capacities.</title>
        <authorList>
            <consortium name="Tick Genome and Microbiome Consortium (TIGMIC)"/>
            <person name="Jia N."/>
            <person name="Wang J."/>
            <person name="Shi W."/>
            <person name="Du L."/>
            <person name="Sun Y."/>
            <person name="Zhan W."/>
            <person name="Jiang J.F."/>
            <person name="Wang Q."/>
            <person name="Zhang B."/>
            <person name="Ji P."/>
            <person name="Bell-Sakyi L."/>
            <person name="Cui X.M."/>
            <person name="Yuan T.T."/>
            <person name="Jiang B.G."/>
            <person name="Yang W.F."/>
            <person name="Lam T.T."/>
            <person name="Chang Q.C."/>
            <person name="Ding S.J."/>
            <person name="Wang X.J."/>
            <person name="Zhu J.G."/>
            <person name="Ruan X.D."/>
            <person name="Zhao L."/>
            <person name="Wei J.T."/>
            <person name="Ye R.Z."/>
            <person name="Que T.C."/>
            <person name="Du C.H."/>
            <person name="Zhou Y.H."/>
            <person name="Cheng J.X."/>
            <person name="Dai P.F."/>
            <person name="Guo W.B."/>
            <person name="Han X.H."/>
            <person name="Huang E.J."/>
            <person name="Li L.F."/>
            <person name="Wei W."/>
            <person name="Gao Y.C."/>
            <person name="Liu J.Z."/>
            <person name="Shao H.Z."/>
            <person name="Wang X."/>
            <person name="Wang C.C."/>
            <person name="Yang T.C."/>
            <person name="Huo Q.B."/>
            <person name="Li W."/>
            <person name="Chen H.Y."/>
            <person name="Chen S.E."/>
            <person name="Zhou L.G."/>
            <person name="Ni X.B."/>
            <person name="Tian J.H."/>
            <person name="Sheng Y."/>
            <person name="Liu T."/>
            <person name="Pan Y.S."/>
            <person name="Xia L.Y."/>
            <person name="Li J."/>
            <person name="Zhao F."/>
            <person name="Cao W.C."/>
        </authorList>
    </citation>
    <scope>NUCLEOTIDE SEQUENCE [LARGE SCALE GENOMIC DNA]</scope>
    <source>
        <strain evidence="1">Iper-2018</strain>
    </source>
</reference>
<evidence type="ECO:0000313" key="2">
    <source>
        <dbReference type="Proteomes" id="UP000805193"/>
    </source>
</evidence>
<organism evidence="1 2">
    <name type="scientific">Ixodes persulcatus</name>
    <name type="common">Taiga tick</name>
    <dbReference type="NCBI Taxonomy" id="34615"/>
    <lineage>
        <taxon>Eukaryota</taxon>
        <taxon>Metazoa</taxon>
        <taxon>Ecdysozoa</taxon>
        <taxon>Arthropoda</taxon>
        <taxon>Chelicerata</taxon>
        <taxon>Arachnida</taxon>
        <taxon>Acari</taxon>
        <taxon>Parasitiformes</taxon>
        <taxon>Ixodida</taxon>
        <taxon>Ixodoidea</taxon>
        <taxon>Ixodidae</taxon>
        <taxon>Ixodinae</taxon>
        <taxon>Ixodes</taxon>
    </lineage>
</organism>
<accession>A0AC60Q5J8</accession>
<protein>
    <submittedName>
        <fullName evidence="1">Uncharacterized protein</fullName>
    </submittedName>
</protein>
<gene>
    <name evidence="1" type="ORF">HPB47_024136</name>
</gene>
<comment type="caution">
    <text evidence="1">The sequence shown here is derived from an EMBL/GenBank/DDBJ whole genome shotgun (WGS) entry which is preliminary data.</text>
</comment>
<dbReference type="EMBL" id="JABSTQ010009467">
    <property type="protein sequence ID" value="KAG0428912.1"/>
    <property type="molecule type" value="Genomic_DNA"/>
</dbReference>